<reference evidence="1" key="1">
    <citation type="submission" date="2023-03" db="EMBL/GenBank/DDBJ databases">
        <title>Massive genome expansion in bonnet fungi (Mycena s.s.) driven by repeated elements and novel gene families across ecological guilds.</title>
        <authorList>
            <consortium name="Lawrence Berkeley National Laboratory"/>
            <person name="Harder C.B."/>
            <person name="Miyauchi S."/>
            <person name="Viragh M."/>
            <person name="Kuo A."/>
            <person name="Thoen E."/>
            <person name="Andreopoulos B."/>
            <person name="Lu D."/>
            <person name="Skrede I."/>
            <person name="Drula E."/>
            <person name="Henrissat B."/>
            <person name="Morin E."/>
            <person name="Kohler A."/>
            <person name="Barry K."/>
            <person name="LaButti K."/>
            <person name="Morin E."/>
            <person name="Salamov A."/>
            <person name="Lipzen A."/>
            <person name="Mereny Z."/>
            <person name="Hegedus B."/>
            <person name="Baldrian P."/>
            <person name="Stursova M."/>
            <person name="Weitz H."/>
            <person name="Taylor A."/>
            <person name="Grigoriev I.V."/>
            <person name="Nagy L.G."/>
            <person name="Martin F."/>
            <person name="Kauserud H."/>
        </authorList>
    </citation>
    <scope>NUCLEOTIDE SEQUENCE</scope>
    <source>
        <strain evidence="1">CBHHK173m</strain>
    </source>
</reference>
<comment type="caution">
    <text evidence="1">The sequence shown here is derived from an EMBL/GenBank/DDBJ whole genome shotgun (WGS) entry which is preliminary data.</text>
</comment>
<proteinExistence type="predicted"/>
<organism evidence="1 2">
    <name type="scientific">Mycena belliarum</name>
    <dbReference type="NCBI Taxonomy" id="1033014"/>
    <lineage>
        <taxon>Eukaryota</taxon>
        <taxon>Fungi</taxon>
        <taxon>Dikarya</taxon>
        <taxon>Basidiomycota</taxon>
        <taxon>Agaricomycotina</taxon>
        <taxon>Agaricomycetes</taxon>
        <taxon>Agaricomycetidae</taxon>
        <taxon>Agaricales</taxon>
        <taxon>Marasmiineae</taxon>
        <taxon>Mycenaceae</taxon>
        <taxon>Mycena</taxon>
    </lineage>
</organism>
<accession>A0AAD6XD89</accession>
<keyword evidence="2" id="KW-1185">Reference proteome</keyword>
<evidence type="ECO:0000313" key="1">
    <source>
        <dbReference type="EMBL" id="KAJ7063773.1"/>
    </source>
</evidence>
<protein>
    <submittedName>
        <fullName evidence="1">Uncharacterized protein</fullName>
    </submittedName>
</protein>
<dbReference type="Proteomes" id="UP001222325">
    <property type="component" value="Unassembled WGS sequence"/>
</dbReference>
<dbReference type="EMBL" id="JARJCN010000203">
    <property type="protein sequence ID" value="KAJ7063773.1"/>
    <property type="molecule type" value="Genomic_DNA"/>
</dbReference>
<evidence type="ECO:0000313" key="2">
    <source>
        <dbReference type="Proteomes" id="UP001222325"/>
    </source>
</evidence>
<name>A0AAD6XD89_9AGAR</name>
<gene>
    <name evidence="1" type="ORF">B0H15DRAFT_873013</name>
</gene>
<dbReference type="AlphaFoldDB" id="A0AAD6XD89"/>
<sequence length="184" mass="20335">MKLRWSSYNGALPLEQQGEKSFPYRPCFATLGPASATFLLVIRLPPPSRWKPLRHRAHCTPRCGTAVFVGRSGLSRRRSFTTLVVYTVSDTGGMEHSSSQNTLPPPQRLPFSTLLPCFGQEESGSTSAQSSWWNIRRGGALRLAGELAAHRDRHGNTRAFKVSIRSTETFIRALPTARQSAAPV</sequence>